<reference evidence="2" key="1">
    <citation type="submission" date="2020-07" db="EMBL/GenBank/DDBJ databases">
        <title>Huge and variable diversity of episymbiotic CPR bacteria and DPANN archaea in groundwater ecosystems.</title>
        <authorList>
            <person name="He C.Y."/>
            <person name="Keren R."/>
            <person name="Whittaker M."/>
            <person name="Farag I.F."/>
            <person name="Doudna J."/>
            <person name="Cate J.H.D."/>
            <person name="Banfield J.F."/>
        </authorList>
    </citation>
    <scope>NUCLEOTIDE SEQUENCE</scope>
    <source>
        <strain evidence="2">NC_groundwater_580_Pr5_B-0.1um_64_19</strain>
    </source>
</reference>
<evidence type="ECO:0000313" key="2">
    <source>
        <dbReference type="EMBL" id="MBI2678783.1"/>
    </source>
</evidence>
<accession>A0A932A9P9</accession>
<feature type="signal peptide" evidence="1">
    <location>
        <begin position="1"/>
        <end position="28"/>
    </location>
</feature>
<gene>
    <name evidence="2" type="ORF">HYX28_08380</name>
</gene>
<proteinExistence type="predicted"/>
<keyword evidence="1" id="KW-0732">Signal</keyword>
<dbReference type="Proteomes" id="UP000779809">
    <property type="component" value="Unassembled WGS sequence"/>
</dbReference>
<evidence type="ECO:0000313" key="3">
    <source>
        <dbReference type="Proteomes" id="UP000779809"/>
    </source>
</evidence>
<sequence>MKRSALGPRATVLAALAFVLLLSSAAFALLGAFNVPYGGAFTLTPDATVPTNVLLEARGVGLAPFGNSSLGVRATFDTTVNPNTISGGQFVLTAANGDQAYGVITGGANTIDQYGFSRMRGNYRFTGGTGRFGGVRGSGTWTAISRTNEASKGLIQFSFNGTIGN</sequence>
<comment type="caution">
    <text evidence="2">The sequence shown here is derived from an EMBL/GenBank/DDBJ whole genome shotgun (WGS) entry which is preliminary data.</text>
</comment>
<evidence type="ECO:0000256" key="1">
    <source>
        <dbReference type="SAM" id="SignalP"/>
    </source>
</evidence>
<protein>
    <submittedName>
        <fullName evidence="2">Uncharacterized protein</fullName>
    </submittedName>
</protein>
<feature type="chain" id="PRO_5037826046" evidence="1">
    <location>
        <begin position="29"/>
        <end position="165"/>
    </location>
</feature>
<name>A0A932A9P9_9BACT</name>
<organism evidence="2 3">
    <name type="scientific">Candidatus Korobacter versatilis</name>
    <dbReference type="NCBI Taxonomy" id="658062"/>
    <lineage>
        <taxon>Bacteria</taxon>
        <taxon>Pseudomonadati</taxon>
        <taxon>Acidobacteriota</taxon>
        <taxon>Terriglobia</taxon>
        <taxon>Terriglobales</taxon>
        <taxon>Candidatus Korobacteraceae</taxon>
        <taxon>Candidatus Korobacter</taxon>
    </lineage>
</organism>
<dbReference type="AlphaFoldDB" id="A0A932A9P9"/>
<dbReference type="EMBL" id="JACPNR010000010">
    <property type="protein sequence ID" value="MBI2678783.1"/>
    <property type="molecule type" value="Genomic_DNA"/>
</dbReference>